<evidence type="ECO:0000313" key="2">
    <source>
        <dbReference type="EMBL" id="MBR7744838.1"/>
    </source>
</evidence>
<dbReference type="EMBL" id="JAGSNF010000024">
    <property type="protein sequence ID" value="MBR7744838.1"/>
    <property type="molecule type" value="Genomic_DNA"/>
</dbReference>
<evidence type="ECO:0000259" key="1">
    <source>
        <dbReference type="SMART" id="SM00858"/>
    </source>
</evidence>
<gene>
    <name evidence="2" type="ORF">KC207_16200</name>
</gene>
<protein>
    <recommendedName>
        <fullName evidence="1">SAF domain-containing protein</fullName>
    </recommendedName>
</protein>
<name>A0A941DA70_9MICO</name>
<feature type="domain" description="SAF" evidence="1">
    <location>
        <begin position="52"/>
        <end position="114"/>
    </location>
</feature>
<dbReference type="CDD" id="cd11614">
    <property type="entry name" value="SAF_CpaB_FlgA_like"/>
    <property type="match status" value="1"/>
</dbReference>
<dbReference type="RefSeq" id="WP_211604364.1">
    <property type="nucleotide sequence ID" value="NZ_JAGSNF010000024.1"/>
</dbReference>
<dbReference type="InterPro" id="IPR013974">
    <property type="entry name" value="SAF"/>
</dbReference>
<proteinExistence type="predicted"/>
<accession>A0A941DA70</accession>
<reference evidence="2" key="1">
    <citation type="submission" date="2021-04" db="EMBL/GenBank/DDBJ databases">
        <title>Phycicoccus avicenniae sp. nov., a novel endophytic actinomycetes isolated from branch of Avicennia mariana.</title>
        <authorList>
            <person name="Tuo L."/>
        </authorList>
    </citation>
    <scope>NUCLEOTIDE SEQUENCE</scope>
    <source>
        <strain evidence="2">BSK3Z-2</strain>
    </source>
</reference>
<dbReference type="Pfam" id="PF08666">
    <property type="entry name" value="SAF"/>
    <property type="match status" value="1"/>
</dbReference>
<evidence type="ECO:0000313" key="3">
    <source>
        <dbReference type="Proteomes" id="UP000677016"/>
    </source>
</evidence>
<dbReference type="AlphaFoldDB" id="A0A941DA70"/>
<keyword evidence="3" id="KW-1185">Reference proteome</keyword>
<organism evidence="2 3">
    <name type="scientific">Phycicoccus avicenniae</name>
    <dbReference type="NCBI Taxonomy" id="2828860"/>
    <lineage>
        <taxon>Bacteria</taxon>
        <taxon>Bacillati</taxon>
        <taxon>Actinomycetota</taxon>
        <taxon>Actinomycetes</taxon>
        <taxon>Micrococcales</taxon>
        <taxon>Intrasporangiaceae</taxon>
        <taxon>Phycicoccus</taxon>
    </lineage>
</organism>
<dbReference type="Proteomes" id="UP000677016">
    <property type="component" value="Unassembled WGS sequence"/>
</dbReference>
<sequence>MSPPRPFPGLTGPGRAARWRRSVLRRLLSAVCAAGAVAGVVHAVRPPPPPLSPVLVAARDVPAGSVLDAGHLTVVDVPDPARQPGALSVLADAVGRRVGSALASGEALTSTRLVPRTASDGLASGHVAVHVHLVDPGSVDLLTSGARVLVYPAEGGEPLADDATVLAVDPPVPVGPLGGEQRARGVVLEVADASARAVLAGHGSLSGGPVVAVVVTAT</sequence>
<comment type="caution">
    <text evidence="2">The sequence shown here is derived from an EMBL/GenBank/DDBJ whole genome shotgun (WGS) entry which is preliminary data.</text>
</comment>
<dbReference type="SMART" id="SM00858">
    <property type="entry name" value="SAF"/>
    <property type="match status" value="1"/>
</dbReference>